<dbReference type="InterPro" id="IPR000387">
    <property type="entry name" value="Tyr_Pase_dom"/>
</dbReference>
<evidence type="ECO:0000313" key="3">
    <source>
        <dbReference type="EMBL" id="VDO68657.1"/>
    </source>
</evidence>
<dbReference type="GO" id="GO:0004725">
    <property type="term" value="F:protein tyrosine phosphatase activity"/>
    <property type="evidence" value="ECO:0007669"/>
    <property type="project" value="InterPro"/>
</dbReference>
<accession>A0A183HSK0</accession>
<dbReference type="Gene3D" id="3.90.190.10">
    <property type="entry name" value="Protein tyrosine phosphatase superfamily"/>
    <property type="match status" value="1"/>
</dbReference>
<gene>
    <name evidence="3" type="ORF">OFLC_LOCUS10461</name>
</gene>
<protein>
    <submittedName>
        <fullName evidence="5">TYR_PHOSPHATASE_2 domain-containing protein</fullName>
    </submittedName>
</protein>
<dbReference type="PROSITE" id="PS50056">
    <property type="entry name" value="TYR_PHOSPHATASE_2"/>
    <property type="match status" value="1"/>
</dbReference>
<feature type="domain" description="Tyrosine specific protein phosphatases" evidence="2">
    <location>
        <begin position="7"/>
        <end position="49"/>
    </location>
</feature>
<reference evidence="3 4" key="2">
    <citation type="submission" date="2018-11" db="EMBL/GenBank/DDBJ databases">
        <authorList>
            <consortium name="Pathogen Informatics"/>
        </authorList>
    </citation>
    <scope>NUCLEOTIDE SEQUENCE [LARGE SCALE GENOMIC DNA]</scope>
</reference>
<dbReference type="STRING" id="387005.A0A183HSK0"/>
<feature type="chain" id="PRO_5044552613" evidence="1">
    <location>
        <begin position="16"/>
        <end position="49"/>
    </location>
</feature>
<evidence type="ECO:0000313" key="4">
    <source>
        <dbReference type="Proteomes" id="UP000267606"/>
    </source>
</evidence>
<reference evidence="5" key="1">
    <citation type="submission" date="2016-06" db="UniProtKB">
        <authorList>
            <consortium name="WormBaseParasite"/>
        </authorList>
    </citation>
    <scope>IDENTIFICATION</scope>
</reference>
<dbReference type="SUPFAM" id="SSF52799">
    <property type="entry name" value="(Phosphotyrosine protein) phosphatases II"/>
    <property type="match status" value="1"/>
</dbReference>
<feature type="signal peptide" evidence="1">
    <location>
        <begin position="1"/>
        <end position="15"/>
    </location>
</feature>
<dbReference type="AlphaFoldDB" id="A0A183HSK0"/>
<dbReference type="WBParaSite" id="OFLC_0001046101-mRNA-1">
    <property type="protein sequence ID" value="OFLC_0001046101-mRNA-1"/>
    <property type="gene ID" value="OFLC_0001046101"/>
</dbReference>
<dbReference type="Proteomes" id="UP000267606">
    <property type="component" value="Unassembled WGS sequence"/>
</dbReference>
<dbReference type="Pfam" id="PF00102">
    <property type="entry name" value="Y_phosphatase"/>
    <property type="match status" value="1"/>
</dbReference>
<keyword evidence="4" id="KW-1185">Reference proteome</keyword>
<dbReference type="InterPro" id="IPR016130">
    <property type="entry name" value="Tyr_Pase_AS"/>
</dbReference>
<evidence type="ECO:0000256" key="1">
    <source>
        <dbReference type="SAM" id="SignalP"/>
    </source>
</evidence>
<dbReference type="PROSITE" id="PS00383">
    <property type="entry name" value="TYR_PHOSPHATASE_1"/>
    <property type="match status" value="1"/>
</dbReference>
<name>A0A183HSK0_9BILA</name>
<evidence type="ECO:0000259" key="2">
    <source>
        <dbReference type="PROSITE" id="PS50056"/>
    </source>
</evidence>
<evidence type="ECO:0000313" key="5">
    <source>
        <dbReference type="WBParaSite" id="OFLC_0001046101-mRNA-1"/>
    </source>
</evidence>
<organism evidence="5">
    <name type="scientific">Onchocerca flexuosa</name>
    <dbReference type="NCBI Taxonomy" id="387005"/>
    <lineage>
        <taxon>Eukaryota</taxon>
        <taxon>Metazoa</taxon>
        <taxon>Ecdysozoa</taxon>
        <taxon>Nematoda</taxon>
        <taxon>Chromadorea</taxon>
        <taxon>Rhabditida</taxon>
        <taxon>Spirurina</taxon>
        <taxon>Spiruromorpha</taxon>
        <taxon>Filarioidea</taxon>
        <taxon>Onchocercidae</taxon>
        <taxon>Onchocerca</taxon>
    </lineage>
</organism>
<dbReference type="EMBL" id="UZAJ01013962">
    <property type="protein sequence ID" value="VDO68657.1"/>
    <property type="molecule type" value="Genomic_DNA"/>
</dbReference>
<proteinExistence type="predicted"/>
<sequence length="49" mass="5262">MPSMVLLSFLINARARLSPTATIIHCLDGCGRSGALVTIEVLLMHLLRG</sequence>
<dbReference type="InterPro" id="IPR000242">
    <property type="entry name" value="PTP_cat"/>
</dbReference>
<dbReference type="InterPro" id="IPR029021">
    <property type="entry name" value="Prot-tyrosine_phosphatase-like"/>
</dbReference>
<keyword evidence="1" id="KW-0732">Signal</keyword>